<evidence type="ECO:0000256" key="4">
    <source>
        <dbReference type="SAM" id="MobiDB-lite"/>
    </source>
</evidence>
<dbReference type="InterPro" id="IPR000569">
    <property type="entry name" value="HECT_dom"/>
</dbReference>
<dbReference type="EMBL" id="JAGEUA010000002">
    <property type="protein sequence ID" value="KAL1006773.1"/>
    <property type="molecule type" value="Genomic_DNA"/>
</dbReference>
<keyword evidence="2 3" id="KW-0833">Ubl conjugation pathway</keyword>
<feature type="domain" description="HECT" evidence="5">
    <location>
        <begin position="488"/>
        <end position="530"/>
    </location>
</feature>
<feature type="region of interest" description="Disordered" evidence="4">
    <location>
        <begin position="16"/>
        <end position="43"/>
    </location>
</feature>
<dbReference type="Pfam" id="PF00632">
    <property type="entry name" value="HECT"/>
    <property type="match status" value="1"/>
</dbReference>
<evidence type="ECO:0000313" key="6">
    <source>
        <dbReference type="EMBL" id="KAL1006773.1"/>
    </source>
</evidence>
<dbReference type="Proteomes" id="UP001557470">
    <property type="component" value="Unassembled WGS sequence"/>
</dbReference>
<dbReference type="AlphaFoldDB" id="A0ABD0XCW1"/>
<proteinExistence type="predicted"/>
<dbReference type="Gene3D" id="3.30.2410.10">
    <property type="entry name" value="Hect, E3 ligase catalytic domain"/>
    <property type="match status" value="1"/>
</dbReference>
<keyword evidence="1" id="KW-0808">Transferase</keyword>
<reference evidence="6 7" key="1">
    <citation type="submission" date="2024-06" db="EMBL/GenBank/DDBJ databases">
        <authorList>
            <person name="Pan Q."/>
            <person name="Wen M."/>
            <person name="Jouanno E."/>
            <person name="Zahm M."/>
            <person name="Klopp C."/>
            <person name="Cabau C."/>
            <person name="Louis A."/>
            <person name="Berthelot C."/>
            <person name="Parey E."/>
            <person name="Roest Crollius H."/>
            <person name="Montfort J."/>
            <person name="Robinson-Rechavi M."/>
            <person name="Bouchez O."/>
            <person name="Lampietro C."/>
            <person name="Lopez Roques C."/>
            <person name="Donnadieu C."/>
            <person name="Postlethwait J."/>
            <person name="Bobe J."/>
            <person name="Verreycken H."/>
            <person name="Guiguen Y."/>
        </authorList>
    </citation>
    <scope>NUCLEOTIDE SEQUENCE [LARGE SCALE GENOMIC DNA]</scope>
    <source>
        <strain evidence="6">Up_M1</strain>
        <tissue evidence="6">Testis</tissue>
    </source>
</reference>
<keyword evidence="7" id="KW-1185">Reference proteome</keyword>
<sequence>MAQALLTAISRASNIPPNLHVTSSQQPCTPPNTPTQTCQTTTTPTTTINTRINQSLKRQFPNMFQSKSEMKRGKSRFCSSARVFELAHAGLGKRVVSVPEDSKHTEIVSLMEEEFLKIRPLGGRWMFFKGTGGNGQRKLSIVPMDTEGYSVRQLQCCIKQWQKCTLLVPLQEELDTEPLPYNAAEFAKDATGALPHLQYHNAPCKCWHFMQRTANKQQNVCPICQKVFPTSVLPLNGSVCAERSFSNDRTVEPDMEVPGPSLARVSVARSAHYLTPLAPVATAWKKADTPKEAMQLFLEELRQGGEDQPHLLLSLDARDNDEERESTLISFYKEMREKCQWTAPFNCRILGDAAVGVGVARHTLSSTMSKLKHGFKLNLGNAAVTTMFEGQTDHPCLPCPQPSLTVTCFSWLVILQSITWPKSKQLSDSEDSDDDISAGTISLISGFLQTFVEEASTDVLRQLLKFWIGWEVPSNTLKLEIVNSHGRNHLPTSSTCYERLRIPNHYTSYSALKVDLMVCLQSVETGFGLV</sequence>
<evidence type="ECO:0000256" key="3">
    <source>
        <dbReference type="PROSITE-ProRule" id="PRU00104"/>
    </source>
</evidence>
<gene>
    <name evidence="6" type="ORF">UPYG_G00076890</name>
</gene>
<dbReference type="GO" id="GO:0016740">
    <property type="term" value="F:transferase activity"/>
    <property type="evidence" value="ECO:0007669"/>
    <property type="project" value="UniProtKB-KW"/>
</dbReference>
<name>A0ABD0XCW1_UMBPY</name>
<feature type="compositionally biased region" description="Low complexity" evidence="4">
    <location>
        <begin position="34"/>
        <end position="43"/>
    </location>
</feature>
<evidence type="ECO:0000256" key="1">
    <source>
        <dbReference type="ARBA" id="ARBA00022679"/>
    </source>
</evidence>
<evidence type="ECO:0000259" key="5">
    <source>
        <dbReference type="PROSITE" id="PS50237"/>
    </source>
</evidence>
<dbReference type="PROSITE" id="PS50237">
    <property type="entry name" value="HECT"/>
    <property type="match status" value="1"/>
</dbReference>
<protein>
    <recommendedName>
        <fullName evidence="5">HECT domain-containing protein</fullName>
    </recommendedName>
</protein>
<feature type="active site" description="Glycyl thioester intermediate" evidence="3">
    <location>
        <position position="496"/>
    </location>
</feature>
<evidence type="ECO:0000313" key="7">
    <source>
        <dbReference type="Proteomes" id="UP001557470"/>
    </source>
</evidence>
<accession>A0ABD0XCW1</accession>
<dbReference type="SUPFAM" id="SSF56204">
    <property type="entry name" value="Hect, E3 ligase catalytic domain"/>
    <property type="match status" value="1"/>
</dbReference>
<organism evidence="6 7">
    <name type="scientific">Umbra pygmaea</name>
    <name type="common">Eastern mudminnow</name>
    <dbReference type="NCBI Taxonomy" id="75934"/>
    <lineage>
        <taxon>Eukaryota</taxon>
        <taxon>Metazoa</taxon>
        <taxon>Chordata</taxon>
        <taxon>Craniata</taxon>
        <taxon>Vertebrata</taxon>
        <taxon>Euteleostomi</taxon>
        <taxon>Actinopterygii</taxon>
        <taxon>Neopterygii</taxon>
        <taxon>Teleostei</taxon>
        <taxon>Protacanthopterygii</taxon>
        <taxon>Esociformes</taxon>
        <taxon>Umbridae</taxon>
        <taxon>Umbra</taxon>
    </lineage>
</organism>
<dbReference type="InterPro" id="IPR035983">
    <property type="entry name" value="Hect_E3_ubiquitin_ligase"/>
</dbReference>
<evidence type="ECO:0000256" key="2">
    <source>
        <dbReference type="ARBA" id="ARBA00022786"/>
    </source>
</evidence>
<comment type="caution">
    <text evidence="6">The sequence shown here is derived from an EMBL/GenBank/DDBJ whole genome shotgun (WGS) entry which is preliminary data.</text>
</comment>